<dbReference type="CDD" id="cd00054">
    <property type="entry name" value="EGF_CA"/>
    <property type="match status" value="10"/>
</dbReference>
<evidence type="ECO:0000256" key="1">
    <source>
        <dbReference type="ARBA" id="ARBA00004247"/>
    </source>
</evidence>
<evidence type="ECO:0000256" key="13">
    <source>
        <dbReference type="ARBA" id="ARBA00023136"/>
    </source>
</evidence>
<dbReference type="GO" id="GO:0005912">
    <property type="term" value="C:adherens junction"/>
    <property type="evidence" value="ECO:0007669"/>
    <property type="project" value="UniProtKB-ARBA"/>
</dbReference>
<dbReference type="FunFam" id="2.10.25.10:FF:000274">
    <property type="entry name" value="Crumbs cell polarity complex component 1"/>
    <property type="match status" value="1"/>
</dbReference>
<dbReference type="EMBL" id="JACASE010000018">
    <property type="protein sequence ID" value="KAF6395154.1"/>
    <property type="molecule type" value="Genomic_DNA"/>
</dbReference>
<keyword evidence="10" id="KW-0677">Repeat</keyword>
<keyword evidence="6" id="KW-0964">Secreted</keyword>
<keyword evidence="9 23" id="KW-0732">Signal</keyword>
<feature type="chain" id="PRO_5029558373" description="Protein crumbs homolog 1" evidence="23">
    <location>
        <begin position="27"/>
        <end position="854"/>
    </location>
</feature>
<dbReference type="PROSITE" id="PS00022">
    <property type="entry name" value="EGF_1"/>
    <property type="match status" value="11"/>
</dbReference>
<gene>
    <name evidence="26" type="ORF">HJG63_003317</name>
</gene>
<feature type="disulfide bond" evidence="21">
    <location>
        <begin position="464"/>
        <end position="473"/>
    </location>
</feature>
<keyword evidence="8 22" id="KW-0812">Transmembrane</keyword>
<dbReference type="GO" id="GO:0007163">
    <property type="term" value="P:establishment or maintenance of cell polarity"/>
    <property type="evidence" value="ECO:0007669"/>
    <property type="project" value="UniProtKB-ARBA"/>
</dbReference>
<name>A0A7J8B8Y2_ROUAE</name>
<dbReference type="FunFam" id="2.10.25.10:FF:000109">
    <property type="entry name" value="Notch homolog 4, [Drosophila]"/>
    <property type="match status" value="1"/>
</dbReference>
<dbReference type="InterPro" id="IPR000152">
    <property type="entry name" value="EGF-type_Asp/Asn_hydroxyl_site"/>
</dbReference>
<feature type="transmembrane region" description="Helical" evidence="22">
    <location>
        <begin position="792"/>
        <end position="817"/>
    </location>
</feature>
<dbReference type="GO" id="GO:0005509">
    <property type="term" value="F:calcium ion binding"/>
    <property type="evidence" value="ECO:0007669"/>
    <property type="project" value="InterPro"/>
</dbReference>
<dbReference type="Pfam" id="PF12661">
    <property type="entry name" value="hEGF"/>
    <property type="match status" value="1"/>
</dbReference>
<feature type="domain" description="EGF-like" evidence="25">
    <location>
        <begin position="332"/>
        <end position="388"/>
    </location>
</feature>
<feature type="disulfide bond" evidence="21">
    <location>
        <begin position="129"/>
        <end position="138"/>
    </location>
</feature>
<dbReference type="CDD" id="cd00110">
    <property type="entry name" value="LamG"/>
    <property type="match status" value="1"/>
</dbReference>
<keyword evidence="5" id="KW-1003">Cell membrane</keyword>
<comment type="subunit">
    <text evidence="19">Component of a complex composed of PALS1, CRB1 and EPB41L5. Within the complex, interacts (via intracellular domain) with PALS1 and EPB41L5 (via FERM domain). Forms a complex with MPP4 and PALS1. Interacts with MPDZ/MUPP1 and MPP4.</text>
</comment>
<dbReference type="Proteomes" id="UP000593571">
    <property type="component" value="Unassembled WGS sequence"/>
</dbReference>
<comment type="caution">
    <text evidence="21">Lacks conserved residue(s) required for the propagation of feature annotation.</text>
</comment>
<dbReference type="InterPro" id="IPR051355">
    <property type="entry name" value="Notch/Slit_guidance"/>
</dbReference>
<dbReference type="GO" id="GO:0009986">
    <property type="term" value="C:cell surface"/>
    <property type="evidence" value="ECO:0007669"/>
    <property type="project" value="TreeGrafter"/>
</dbReference>
<feature type="domain" description="EGF-like" evidence="25">
    <location>
        <begin position="63"/>
        <end position="101"/>
    </location>
</feature>
<evidence type="ECO:0000256" key="3">
    <source>
        <dbReference type="ARBA" id="ARBA00004504"/>
    </source>
</evidence>
<dbReference type="GO" id="GO:0005576">
    <property type="term" value="C:extracellular region"/>
    <property type="evidence" value="ECO:0007669"/>
    <property type="project" value="UniProtKB-SubCell"/>
</dbReference>
<dbReference type="PROSITE" id="PS01186">
    <property type="entry name" value="EGF_2"/>
    <property type="match status" value="10"/>
</dbReference>
<feature type="disulfide bond" evidence="21">
    <location>
        <begin position="243"/>
        <end position="252"/>
    </location>
</feature>
<dbReference type="SUPFAM" id="SSF57196">
    <property type="entry name" value="EGF/Laminin"/>
    <property type="match status" value="10"/>
</dbReference>
<evidence type="ECO:0000256" key="18">
    <source>
        <dbReference type="ARBA" id="ARBA00060989"/>
    </source>
</evidence>
<feature type="disulfide bond" evidence="21">
    <location>
        <begin position="205"/>
        <end position="214"/>
    </location>
</feature>
<evidence type="ECO:0000256" key="2">
    <source>
        <dbReference type="ARBA" id="ARBA00004437"/>
    </source>
</evidence>
<evidence type="ECO:0000259" key="25">
    <source>
        <dbReference type="PROSITE" id="PS50026"/>
    </source>
</evidence>
<comment type="subcellular location">
    <subcellularLocation>
        <location evidence="1">Apical cell membrane</location>
        <topology evidence="1">Single-pass type I membrane protein</topology>
    </subcellularLocation>
    <subcellularLocation>
        <location evidence="3">Cell projection</location>
        <location evidence="3">Cilium</location>
        <location evidence="3">Photoreceptor outer segment</location>
    </subcellularLocation>
    <subcellularLocation>
        <location evidence="2">Photoreceptor inner segment</location>
    </subcellularLocation>
    <subcellularLocation>
        <location evidence="4">Secreted</location>
    </subcellularLocation>
</comment>
<feature type="disulfide bond" evidence="21">
    <location>
        <begin position="771"/>
        <end position="780"/>
    </location>
</feature>
<dbReference type="InterPro" id="IPR000742">
    <property type="entry name" value="EGF"/>
</dbReference>
<dbReference type="InterPro" id="IPR018097">
    <property type="entry name" value="EGF_Ca-bd_CS"/>
</dbReference>
<dbReference type="PROSITE" id="PS50025">
    <property type="entry name" value="LAM_G_DOMAIN"/>
    <property type="match status" value="1"/>
</dbReference>
<keyword evidence="11" id="KW-0106">Calcium</keyword>
<dbReference type="GO" id="GO:0043235">
    <property type="term" value="C:receptor complex"/>
    <property type="evidence" value="ECO:0007669"/>
    <property type="project" value="TreeGrafter"/>
</dbReference>
<feature type="domain" description="EGF-like" evidence="25">
    <location>
        <begin position="745"/>
        <end position="781"/>
    </location>
</feature>
<dbReference type="SMART" id="SM00179">
    <property type="entry name" value="EGF_CA"/>
    <property type="match status" value="12"/>
</dbReference>
<feature type="disulfide bond" evidence="21">
    <location>
        <begin position="733"/>
        <end position="742"/>
    </location>
</feature>
<feature type="domain" description="EGF-like" evidence="25">
    <location>
        <begin position="294"/>
        <end position="330"/>
    </location>
</feature>
<dbReference type="PANTHER" id="PTHR45836:SF23">
    <property type="entry name" value="NEUROGENIC LOCUS NOTCH HOMOLOG PROTEIN 1"/>
    <property type="match status" value="1"/>
</dbReference>
<dbReference type="PROSITE" id="PS00010">
    <property type="entry name" value="ASX_HYDROXYL"/>
    <property type="match status" value="6"/>
</dbReference>
<evidence type="ECO:0000256" key="16">
    <source>
        <dbReference type="ARBA" id="ARBA00023273"/>
    </source>
</evidence>
<feature type="domain" description="EGF-like" evidence="25">
    <location>
        <begin position="390"/>
        <end position="432"/>
    </location>
</feature>
<evidence type="ECO:0000256" key="15">
    <source>
        <dbReference type="ARBA" id="ARBA00023180"/>
    </source>
</evidence>
<comment type="function">
    <text evidence="17">Plays a role in photoreceptor morphogenesis in the retina. May maintain cell polarization and adhesion.</text>
</comment>
<dbReference type="PANTHER" id="PTHR45836">
    <property type="entry name" value="SLIT HOMOLOG"/>
    <property type="match status" value="1"/>
</dbReference>
<feature type="domain" description="EGF-like" evidence="25">
    <location>
        <begin position="179"/>
        <end position="215"/>
    </location>
</feature>
<dbReference type="PRINTS" id="PR00010">
    <property type="entry name" value="EGFBLOOD"/>
</dbReference>
<dbReference type="InterPro" id="IPR001791">
    <property type="entry name" value="Laminin_G"/>
</dbReference>
<protein>
    <recommendedName>
        <fullName evidence="20">Protein crumbs homolog 1</fullName>
    </recommendedName>
</protein>
<dbReference type="PROSITE" id="PS50026">
    <property type="entry name" value="EGF_3"/>
    <property type="match status" value="13"/>
</dbReference>
<keyword evidence="27" id="KW-1185">Reference proteome</keyword>
<dbReference type="Gene3D" id="2.60.120.200">
    <property type="match status" value="1"/>
</dbReference>
<feature type="domain" description="Laminin G" evidence="24">
    <location>
        <begin position="476"/>
        <end position="658"/>
    </location>
</feature>
<keyword evidence="13 22" id="KW-0472">Membrane</keyword>
<dbReference type="SMART" id="SM00181">
    <property type="entry name" value="EGF"/>
    <property type="match status" value="13"/>
</dbReference>
<dbReference type="SMART" id="SM00282">
    <property type="entry name" value="LamG"/>
    <property type="match status" value="1"/>
</dbReference>
<evidence type="ECO:0000256" key="20">
    <source>
        <dbReference type="ARBA" id="ARBA00072403"/>
    </source>
</evidence>
<dbReference type="FunFam" id="2.10.25.10:FF:000123">
    <property type="entry name" value="Crumbs homolog 1 (Drosophila)"/>
    <property type="match status" value="1"/>
</dbReference>
<evidence type="ECO:0000256" key="9">
    <source>
        <dbReference type="ARBA" id="ARBA00022729"/>
    </source>
</evidence>
<dbReference type="InterPro" id="IPR013320">
    <property type="entry name" value="ConA-like_dom_sf"/>
</dbReference>
<evidence type="ECO:0000256" key="21">
    <source>
        <dbReference type="PROSITE-ProRule" id="PRU00076"/>
    </source>
</evidence>
<dbReference type="FunFam" id="2.10.25.10:FF:000484">
    <property type="entry name" value="Crumbs 1, cell polarity complex component"/>
    <property type="match status" value="1"/>
</dbReference>
<dbReference type="SUPFAM" id="SSF49899">
    <property type="entry name" value="Concanavalin A-like lectins/glucanases"/>
    <property type="match status" value="1"/>
</dbReference>
<dbReference type="GO" id="GO:0007219">
    <property type="term" value="P:Notch signaling pathway"/>
    <property type="evidence" value="ECO:0007669"/>
    <property type="project" value="TreeGrafter"/>
</dbReference>
<evidence type="ECO:0000256" key="14">
    <source>
        <dbReference type="ARBA" id="ARBA00023157"/>
    </source>
</evidence>
<dbReference type="GO" id="GO:0001917">
    <property type="term" value="C:photoreceptor inner segment"/>
    <property type="evidence" value="ECO:0007669"/>
    <property type="project" value="UniProtKB-SubCell"/>
</dbReference>
<evidence type="ECO:0000256" key="19">
    <source>
        <dbReference type="ARBA" id="ARBA00061979"/>
    </source>
</evidence>
<feature type="signal peptide" evidence="23">
    <location>
        <begin position="1"/>
        <end position="26"/>
    </location>
</feature>
<evidence type="ECO:0000256" key="5">
    <source>
        <dbReference type="ARBA" id="ARBA00022475"/>
    </source>
</evidence>
<dbReference type="FunFam" id="2.10.25.10:FF:000348">
    <property type="entry name" value="Crumbs 1, cell polarity complex component"/>
    <property type="match status" value="1"/>
</dbReference>
<feature type="domain" description="EGF-like" evidence="25">
    <location>
        <begin position="660"/>
        <end position="696"/>
    </location>
</feature>
<evidence type="ECO:0000256" key="11">
    <source>
        <dbReference type="ARBA" id="ARBA00022837"/>
    </source>
</evidence>
<feature type="disulfide bond" evidence="21">
    <location>
        <begin position="72"/>
        <end position="89"/>
    </location>
</feature>
<evidence type="ECO:0000313" key="26">
    <source>
        <dbReference type="EMBL" id="KAF6395154.1"/>
    </source>
</evidence>
<feature type="disulfide bond" evidence="21">
    <location>
        <begin position="686"/>
        <end position="695"/>
    </location>
</feature>
<accession>A0A7J8B8Y2</accession>
<feature type="disulfide bond" evidence="21">
    <location>
        <begin position="91"/>
        <end position="100"/>
    </location>
</feature>
<evidence type="ECO:0000256" key="12">
    <source>
        <dbReference type="ARBA" id="ARBA00022989"/>
    </source>
</evidence>
<dbReference type="Gene3D" id="2.10.25.10">
    <property type="entry name" value="Laminin"/>
    <property type="match status" value="13"/>
</dbReference>
<evidence type="ECO:0000256" key="17">
    <source>
        <dbReference type="ARBA" id="ARBA00058295"/>
    </source>
</evidence>
<organism evidence="26 27">
    <name type="scientific">Rousettus aegyptiacus</name>
    <name type="common">Egyptian fruit bat</name>
    <name type="synonym">Pteropus aegyptiacus</name>
    <dbReference type="NCBI Taxonomy" id="9407"/>
    <lineage>
        <taxon>Eukaryota</taxon>
        <taxon>Metazoa</taxon>
        <taxon>Chordata</taxon>
        <taxon>Craniata</taxon>
        <taxon>Vertebrata</taxon>
        <taxon>Euteleostomi</taxon>
        <taxon>Mammalia</taxon>
        <taxon>Eutheria</taxon>
        <taxon>Laurasiatheria</taxon>
        <taxon>Chiroptera</taxon>
        <taxon>Yinpterochiroptera</taxon>
        <taxon>Pteropodoidea</taxon>
        <taxon>Pteropodidae</taxon>
        <taxon>Rousettinae</taxon>
        <taxon>Rousettus</taxon>
    </lineage>
</organism>
<evidence type="ECO:0000259" key="24">
    <source>
        <dbReference type="PROSITE" id="PS50025"/>
    </source>
</evidence>
<evidence type="ECO:0000256" key="6">
    <source>
        <dbReference type="ARBA" id="ARBA00022525"/>
    </source>
</evidence>
<feature type="domain" description="EGF-like" evidence="25">
    <location>
        <begin position="255"/>
        <end position="292"/>
    </location>
</feature>
<dbReference type="FunFam" id="2.10.25.10:FF:000391">
    <property type="entry name" value="Weary, isoform C"/>
    <property type="match status" value="1"/>
</dbReference>
<feature type="disulfide bond" evidence="21">
    <location>
        <begin position="378"/>
        <end position="387"/>
    </location>
</feature>
<comment type="similarity">
    <text evidence="18">Belongs to the Crumbs protein family.</text>
</comment>
<feature type="disulfide bond" evidence="21">
    <location>
        <begin position="167"/>
        <end position="176"/>
    </location>
</feature>
<keyword evidence="16" id="KW-0966">Cell projection</keyword>
<dbReference type="GO" id="GO:0007411">
    <property type="term" value="P:axon guidance"/>
    <property type="evidence" value="ECO:0007669"/>
    <property type="project" value="TreeGrafter"/>
</dbReference>
<dbReference type="InterPro" id="IPR013032">
    <property type="entry name" value="EGF-like_CS"/>
</dbReference>
<dbReference type="FunFam" id="2.10.25.10:FF:000252">
    <property type="entry name" value="Crumbs homolog 1 (Drosophila)"/>
    <property type="match status" value="1"/>
</dbReference>
<evidence type="ECO:0000256" key="7">
    <source>
        <dbReference type="ARBA" id="ARBA00022536"/>
    </source>
</evidence>
<feature type="disulfide bond" evidence="21">
    <location>
        <begin position="320"/>
        <end position="329"/>
    </location>
</feature>
<dbReference type="PROSITE" id="PS01187">
    <property type="entry name" value="EGF_CA"/>
    <property type="match status" value="3"/>
</dbReference>
<feature type="domain" description="EGF-like" evidence="25">
    <location>
        <begin position="703"/>
        <end position="743"/>
    </location>
</feature>
<keyword evidence="12 22" id="KW-1133">Transmembrane helix</keyword>
<dbReference type="InterPro" id="IPR009030">
    <property type="entry name" value="Growth_fac_rcpt_cys_sf"/>
</dbReference>
<feature type="domain" description="EGF-like" evidence="25">
    <location>
        <begin position="434"/>
        <end position="474"/>
    </location>
</feature>
<keyword evidence="15" id="KW-0325">Glycoprotein</keyword>
<dbReference type="FunFam" id="2.10.25.10:FF:000045">
    <property type="entry name" value="Slit guidance ligand 2"/>
    <property type="match status" value="1"/>
</dbReference>
<feature type="domain" description="EGF-like" evidence="25">
    <location>
        <begin position="217"/>
        <end position="253"/>
    </location>
</feature>
<evidence type="ECO:0000256" key="10">
    <source>
        <dbReference type="ARBA" id="ARBA00022737"/>
    </source>
</evidence>
<comment type="caution">
    <text evidence="26">The sequence shown here is derived from an EMBL/GenBank/DDBJ whole genome shotgun (WGS) entry which is preliminary data.</text>
</comment>
<dbReference type="SUPFAM" id="SSF57184">
    <property type="entry name" value="Growth factor receptor domain"/>
    <property type="match status" value="1"/>
</dbReference>
<evidence type="ECO:0000313" key="27">
    <source>
        <dbReference type="Proteomes" id="UP000593571"/>
    </source>
</evidence>
<dbReference type="GO" id="GO:0016324">
    <property type="term" value="C:apical plasma membrane"/>
    <property type="evidence" value="ECO:0007669"/>
    <property type="project" value="UniProtKB-SubCell"/>
</dbReference>
<dbReference type="FunFam" id="2.10.25.10:FF:000039">
    <property type="entry name" value="Crumbs cell polarity complex component 1"/>
    <property type="match status" value="2"/>
</dbReference>
<feature type="domain" description="EGF-like" evidence="25">
    <location>
        <begin position="103"/>
        <end position="139"/>
    </location>
</feature>
<evidence type="ECO:0000256" key="22">
    <source>
        <dbReference type="SAM" id="Phobius"/>
    </source>
</evidence>
<dbReference type="FunFam" id="2.10.25.10:FF:000208">
    <property type="entry name" value="Crumbs 2, cell polarity complex component"/>
    <property type="match status" value="1"/>
</dbReference>
<sequence length="854" mass="89528">MASKETGYLLTCFLSFVLLCTENSFCDKNVTRCLSKSCQNSSTCHDVAKDDHCRCSDGDCDNATDPCSPNPCRGNATCVTTPGEGRFRCDCPPGYAGPACAPAFGSCGPSSCQHGGVCSEDPVHPGCVCPAGYAGRFCELDQDACASGPCHNGAVCLGGAGGYSCFCVPGFQGRHCDLEVDECVSDPCRNGATCLNEIGRYTCLCPQDYSGVNCESEADACWSQPCRNGATCRDAPGAYFCDCAPGFVGDHCELDINECASEPCLHGGLCVDGSNRYSCQCTGGGFTGSRCETSLLLCWSKPCHNNATCEDGAGNYTCHCRPGYTGAQCETHVNECDSDPCQARGACVELSPGMQQGRLAQLPPSSGRSDALGYVCLCPPGFTGMHCEEDVDECSSNPCHNGGTCENLPGNYTCHCPFDTRSRTFYGGRDCSDVLLGCTHSPCLNNGLCVPHFQNGHHGFSCLCAPGYAGSLCEIVTTLSFEGDGFLWVPSGSATASGSGCNLALRFQTVQPTALLLLRGHKDAFVTLELLRGDLHLGVQVGPTSRAHLSLSRNCSDGEWHSAEVTFAEAVTLSLLDGPCAGTCLAAAPSPFGRHPSACALRDSFLGGLPADAAGLRDRDRPPVPAFVGCLQDVQIDSARVTPGDIRPGSSLNVRAGCARRDRCADHPCRNGGRCVNLWLSYQCVCPWPYGGPDCLGDTSRCPPVACGDEKANLTCHRGGSCAEVRGEAKCVCRPGFTGEWCDQDVDECASDPCLNGGLCQHTPDAFRCLCAAGFAGSRCETHLAEGLVVDVVTAVGSVTVALLSVLSLVVAASVVASSKRATQGAYSPSRQEKEGSRVEMWSLVPPPAAERLV</sequence>
<dbReference type="Pfam" id="PF02210">
    <property type="entry name" value="Laminin_G_2"/>
    <property type="match status" value="1"/>
</dbReference>
<dbReference type="InterPro" id="IPR001881">
    <property type="entry name" value="EGF-like_Ca-bd_dom"/>
</dbReference>
<dbReference type="FunFam" id="2.60.120.200:FF:000081">
    <property type="entry name" value="Crumbs 1, cell polarity complex component"/>
    <property type="match status" value="1"/>
</dbReference>
<evidence type="ECO:0000256" key="4">
    <source>
        <dbReference type="ARBA" id="ARBA00004613"/>
    </source>
</evidence>
<proteinExistence type="inferred from homology"/>
<dbReference type="Pfam" id="PF00008">
    <property type="entry name" value="EGF"/>
    <property type="match status" value="9"/>
</dbReference>
<keyword evidence="14 21" id="KW-1015">Disulfide bond</keyword>
<dbReference type="GO" id="GO:0001750">
    <property type="term" value="C:photoreceptor outer segment"/>
    <property type="evidence" value="ECO:0007669"/>
    <property type="project" value="UniProtKB-SubCell"/>
</dbReference>
<feature type="domain" description="EGF-like" evidence="25">
    <location>
        <begin position="141"/>
        <end position="177"/>
    </location>
</feature>
<evidence type="ECO:0000256" key="23">
    <source>
        <dbReference type="SAM" id="SignalP"/>
    </source>
</evidence>
<reference evidence="26 27" key="1">
    <citation type="journal article" date="2020" name="Nature">
        <title>Six reference-quality genomes reveal evolution of bat adaptations.</title>
        <authorList>
            <person name="Jebb D."/>
            <person name="Huang Z."/>
            <person name="Pippel M."/>
            <person name="Hughes G.M."/>
            <person name="Lavrichenko K."/>
            <person name="Devanna P."/>
            <person name="Winkler S."/>
            <person name="Jermiin L.S."/>
            <person name="Skirmuntt E.C."/>
            <person name="Katzourakis A."/>
            <person name="Burkitt-Gray L."/>
            <person name="Ray D.A."/>
            <person name="Sullivan K.A.M."/>
            <person name="Roscito J.G."/>
            <person name="Kirilenko B.M."/>
            <person name="Davalos L.M."/>
            <person name="Corthals A.P."/>
            <person name="Power M.L."/>
            <person name="Jones G."/>
            <person name="Ransome R.D."/>
            <person name="Dechmann D.K.N."/>
            <person name="Locatelli A.G."/>
            <person name="Puechmaille S.J."/>
            <person name="Fedrigo O."/>
            <person name="Jarvis E.D."/>
            <person name="Hiller M."/>
            <person name="Vernes S.C."/>
            <person name="Myers E.W."/>
            <person name="Teeling E.C."/>
        </authorList>
    </citation>
    <scope>NUCLEOTIDE SEQUENCE [LARGE SCALE GENOMIC DNA]</scope>
    <source>
        <strain evidence="26">MRouAeg1</strain>
        <tissue evidence="26">Muscle</tissue>
    </source>
</reference>
<dbReference type="AlphaFoldDB" id="A0A7J8B8Y2"/>
<evidence type="ECO:0000256" key="8">
    <source>
        <dbReference type="ARBA" id="ARBA00022692"/>
    </source>
</evidence>
<keyword evidence="7 21" id="KW-0245">EGF-like domain</keyword>